<dbReference type="InterPro" id="IPR006321">
    <property type="entry name" value="PilT/PilU"/>
</dbReference>
<dbReference type="PROSITE" id="PS00662">
    <property type="entry name" value="T2SP_E"/>
    <property type="match status" value="1"/>
</dbReference>
<dbReference type="CDD" id="cd01131">
    <property type="entry name" value="PilT"/>
    <property type="match status" value="1"/>
</dbReference>
<protein>
    <submittedName>
        <fullName evidence="3">Type IV pilus twitching motility protein PilT</fullName>
    </submittedName>
</protein>
<dbReference type="RefSeq" id="WP_304987843.1">
    <property type="nucleotide sequence ID" value="NZ_BAAACR010000002.1"/>
</dbReference>
<dbReference type="Pfam" id="PF00437">
    <property type="entry name" value="T2SSE"/>
    <property type="match status" value="1"/>
</dbReference>
<accession>A0ABN0SWW6</accession>
<dbReference type="InterPro" id="IPR027417">
    <property type="entry name" value="P-loop_NTPase"/>
</dbReference>
<organism evidence="3 4">
    <name type="scientific">Selenomonas dianae</name>
    <dbReference type="NCBI Taxonomy" id="135079"/>
    <lineage>
        <taxon>Bacteria</taxon>
        <taxon>Bacillati</taxon>
        <taxon>Bacillota</taxon>
        <taxon>Negativicutes</taxon>
        <taxon>Selenomonadales</taxon>
        <taxon>Selenomonadaceae</taxon>
        <taxon>Selenomonas</taxon>
    </lineage>
</organism>
<dbReference type="PANTHER" id="PTHR30486">
    <property type="entry name" value="TWITCHING MOTILITY PROTEIN PILT"/>
    <property type="match status" value="1"/>
</dbReference>
<keyword evidence="4" id="KW-1185">Reference proteome</keyword>
<gene>
    <name evidence="3" type="ORF">GCM10008919_04550</name>
</gene>
<feature type="domain" description="Bacterial type II secretion system protein E" evidence="2">
    <location>
        <begin position="194"/>
        <end position="208"/>
    </location>
</feature>
<dbReference type="InterPro" id="IPR050921">
    <property type="entry name" value="T4SS_GSP_E_ATPase"/>
</dbReference>
<dbReference type="Proteomes" id="UP001500399">
    <property type="component" value="Unassembled WGS sequence"/>
</dbReference>
<name>A0ABN0SWW6_9FIRM</name>
<dbReference type="Gene3D" id="3.30.450.90">
    <property type="match status" value="1"/>
</dbReference>
<comment type="similarity">
    <text evidence="1">Belongs to the GSP E family.</text>
</comment>
<dbReference type="Gene3D" id="3.40.50.300">
    <property type="entry name" value="P-loop containing nucleotide triphosphate hydrolases"/>
    <property type="match status" value="1"/>
</dbReference>
<comment type="caution">
    <text evidence="3">The sequence shown here is derived from an EMBL/GenBank/DDBJ whole genome shotgun (WGS) entry which is preliminary data.</text>
</comment>
<dbReference type="SMART" id="SM00382">
    <property type="entry name" value="AAA"/>
    <property type="match status" value="1"/>
</dbReference>
<sequence length="331" mass="35964">MVDSGLFADVLHRMIAAEASDLHIAPQQRVQMRCDGVLRPEEFVPCAASVEQIWENMAGEAQRAALGAQDVDLAWNYGGRRFRVNAYRMQEGIGLALRLLPERIPTPEEIGMPRVVRALAERRHGLGLVCGATGAGKTTTLASLIEEINRTRSVHIVTLEDPIEYIFPPARAFFSQREAGRDFVSFSDAVRSALREDPDILLVGEMRDRATVEAALMAAATGVLVLGTLHTRSAAETPMRVESMFSQDVRDAVRAQFADAVTVIAAQYLLPRVGGGRAAVFETLAATPTVRNILRQGNYSQLTSVMMSGAAQGMQTAKMAENALRAKGMIA</sequence>
<evidence type="ECO:0000313" key="4">
    <source>
        <dbReference type="Proteomes" id="UP001500399"/>
    </source>
</evidence>
<dbReference type="InterPro" id="IPR003593">
    <property type="entry name" value="AAA+_ATPase"/>
</dbReference>
<dbReference type="EMBL" id="BAAACR010000002">
    <property type="protein sequence ID" value="GAA0204329.1"/>
    <property type="molecule type" value="Genomic_DNA"/>
</dbReference>
<evidence type="ECO:0000256" key="1">
    <source>
        <dbReference type="ARBA" id="ARBA00006611"/>
    </source>
</evidence>
<reference evidence="3 4" key="1">
    <citation type="journal article" date="2019" name="Int. J. Syst. Evol. Microbiol.">
        <title>The Global Catalogue of Microorganisms (GCM) 10K type strain sequencing project: providing services to taxonomists for standard genome sequencing and annotation.</title>
        <authorList>
            <consortium name="The Broad Institute Genomics Platform"/>
            <consortium name="The Broad Institute Genome Sequencing Center for Infectious Disease"/>
            <person name="Wu L."/>
            <person name="Ma J."/>
        </authorList>
    </citation>
    <scope>NUCLEOTIDE SEQUENCE [LARGE SCALE GENOMIC DNA]</scope>
    <source>
        <strain evidence="3 4">JCM 8542</strain>
    </source>
</reference>
<dbReference type="NCBIfam" id="TIGR01420">
    <property type="entry name" value="pilT_fam"/>
    <property type="match status" value="1"/>
</dbReference>
<dbReference type="SUPFAM" id="SSF52540">
    <property type="entry name" value="P-loop containing nucleoside triphosphate hydrolases"/>
    <property type="match status" value="1"/>
</dbReference>
<proteinExistence type="inferred from homology"/>
<dbReference type="InterPro" id="IPR001482">
    <property type="entry name" value="T2SS/T4SS_dom"/>
</dbReference>
<evidence type="ECO:0000259" key="2">
    <source>
        <dbReference type="PROSITE" id="PS00662"/>
    </source>
</evidence>
<evidence type="ECO:0000313" key="3">
    <source>
        <dbReference type="EMBL" id="GAA0204329.1"/>
    </source>
</evidence>